<evidence type="ECO:0000313" key="1">
    <source>
        <dbReference type="Proteomes" id="UP000887578"/>
    </source>
</evidence>
<dbReference type="AlphaFoldDB" id="A0A914PWM4"/>
<protein>
    <submittedName>
        <fullName evidence="2">Uncharacterized protein</fullName>
    </submittedName>
</protein>
<evidence type="ECO:0000313" key="2">
    <source>
        <dbReference type="WBParaSite" id="PDA_v2.g19258.t1"/>
    </source>
</evidence>
<reference evidence="2" key="1">
    <citation type="submission" date="2022-11" db="UniProtKB">
        <authorList>
            <consortium name="WormBaseParasite"/>
        </authorList>
    </citation>
    <scope>IDENTIFICATION</scope>
</reference>
<dbReference type="WBParaSite" id="PDA_v2.g19258.t1">
    <property type="protein sequence ID" value="PDA_v2.g19258.t1"/>
    <property type="gene ID" value="PDA_v2.g19258"/>
</dbReference>
<name>A0A914PWM4_9BILA</name>
<accession>A0A914PWM4</accession>
<sequence>MENSNPSLPLEIRRESQHFGYFSNLPMYPQDDHNERHITVHTFNDDCSPANHIQENIESHETKVVGQVLATI</sequence>
<keyword evidence="1" id="KW-1185">Reference proteome</keyword>
<proteinExistence type="predicted"/>
<organism evidence="1 2">
    <name type="scientific">Panagrolaimus davidi</name>
    <dbReference type="NCBI Taxonomy" id="227884"/>
    <lineage>
        <taxon>Eukaryota</taxon>
        <taxon>Metazoa</taxon>
        <taxon>Ecdysozoa</taxon>
        <taxon>Nematoda</taxon>
        <taxon>Chromadorea</taxon>
        <taxon>Rhabditida</taxon>
        <taxon>Tylenchina</taxon>
        <taxon>Panagrolaimomorpha</taxon>
        <taxon>Panagrolaimoidea</taxon>
        <taxon>Panagrolaimidae</taxon>
        <taxon>Panagrolaimus</taxon>
    </lineage>
</organism>
<dbReference type="Proteomes" id="UP000887578">
    <property type="component" value="Unplaced"/>
</dbReference>